<feature type="transmembrane region" description="Helical" evidence="1">
    <location>
        <begin position="12"/>
        <end position="33"/>
    </location>
</feature>
<dbReference type="RefSeq" id="WP_163968518.1">
    <property type="nucleotide sequence ID" value="NZ_JAAIVB010000082.1"/>
</dbReference>
<evidence type="ECO:0000313" key="3">
    <source>
        <dbReference type="Proteomes" id="UP000482155"/>
    </source>
</evidence>
<gene>
    <name evidence="2" type="ORF">G3574_26180</name>
</gene>
<evidence type="ECO:0000313" key="2">
    <source>
        <dbReference type="EMBL" id="NEX64583.1"/>
    </source>
</evidence>
<dbReference type="NCBIfam" id="TIGR02532">
    <property type="entry name" value="IV_pilin_GFxxxE"/>
    <property type="match status" value="1"/>
</dbReference>
<accession>A0A6B3SUV2</accession>
<name>A0A6B3SUV2_9BURK</name>
<comment type="caution">
    <text evidence="2">The sequence shown here is derived from an EMBL/GenBank/DDBJ whole genome shotgun (WGS) entry which is preliminary data.</text>
</comment>
<keyword evidence="3" id="KW-1185">Reference proteome</keyword>
<protein>
    <submittedName>
        <fullName evidence="2">Prepilin-type N-terminal cleavage/methylation domain-containing protein</fullName>
    </submittedName>
</protein>
<reference evidence="2 3" key="1">
    <citation type="submission" date="2020-02" db="EMBL/GenBank/DDBJ databases">
        <authorList>
            <person name="Kim M.K."/>
        </authorList>
    </citation>
    <scope>NUCLEOTIDE SEQUENCE [LARGE SCALE GENOMIC DNA]</scope>
    <source>
        <strain evidence="2 3">17J57-3</strain>
    </source>
</reference>
<sequence>MLTRARQSGMTLIEVLVASAIGLFLLLGLTTFMTNNLTSNANLQKAAALNQELRAIMSLVSRDVRRAGYWASPSYASGALSGIGAGNTYSNPFSTINTATAGCILYSYDRNGNGVLDSTEKFGFLLDSGVVQMRTNVGATAFDCTTDSGNAWGELSDSKNTRITALSFTETDSSPIYLSGTAGPNIKVRRITITLTGQLKNDATVSQTLTETVRVENDLYSPT</sequence>
<dbReference type="Pfam" id="PF07963">
    <property type="entry name" value="N_methyl"/>
    <property type="match status" value="1"/>
</dbReference>
<dbReference type="InterPro" id="IPR012902">
    <property type="entry name" value="N_methyl_site"/>
</dbReference>
<evidence type="ECO:0000256" key="1">
    <source>
        <dbReference type="SAM" id="Phobius"/>
    </source>
</evidence>
<dbReference type="InterPro" id="IPR016419">
    <property type="entry name" value="Prepilin_Pept-dep_B_prd"/>
</dbReference>
<proteinExistence type="predicted"/>
<organism evidence="2 3">
    <name type="scientific">Noviherbaspirillum galbum</name>
    <dbReference type="NCBI Taxonomy" id="2709383"/>
    <lineage>
        <taxon>Bacteria</taxon>
        <taxon>Pseudomonadati</taxon>
        <taxon>Pseudomonadota</taxon>
        <taxon>Betaproteobacteria</taxon>
        <taxon>Burkholderiales</taxon>
        <taxon>Oxalobacteraceae</taxon>
        <taxon>Noviherbaspirillum</taxon>
    </lineage>
</organism>
<keyword evidence="1" id="KW-1133">Transmembrane helix</keyword>
<keyword evidence="1" id="KW-0472">Membrane</keyword>
<dbReference type="EMBL" id="JAAIVB010000082">
    <property type="protein sequence ID" value="NEX64583.1"/>
    <property type="molecule type" value="Genomic_DNA"/>
</dbReference>
<keyword evidence="1" id="KW-0812">Transmembrane</keyword>
<dbReference type="AlphaFoldDB" id="A0A6B3SUV2"/>
<dbReference type="PIRSF" id="PIRSF004525">
    <property type="entry name" value="Pilin_peptidase-dep_B_prd"/>
    <property type="match status" value="1"/>
</dbReference>
<dbReference type="Proteomes" id="UP000482155">
    <property type="component" value="Unassembled WGS sequence"/>
</dbReference>